<accession>A0AAU6W3S9</accession>
<evidence type="ECO:0000313" key="1">
    <source>
        <dbReference type="EMBL" id="XAI71158.1"/>
    </source>
</evidence>
<dbReference type="EMBL" id="PP179332">
    <property type="protein sequence ID" value="XAI71158.1"/>
    <property type="molecule type" value="Genomic_DNA"/>
</dbReference>
<proteinExistence type="predicted"/>
<protein>
    <submittedName>
        <fullName evidence="1">Uncharacterized protein</fullName>
    </submittedName>
</protein>
<reference evidence="1" key="1">
    <citation type="journal article" date="2024" name="J. Gen. Virol.">
        <title>Novel phages of Pseudomonas syringae unveil numerous potential auxiliary metabolic genes.</title>
        <authorList>
            <person name="Feltin C."/>
            <person name="Garneau J.R."/>
            <person name="Morris C.E."/>
            <person name="Berard A."/>
            <person name="Torres-Barcelo C."/>
        </authorList>
    </citation>
    <scope>NUCLEOTIDE SEQUENCE</scope>
</reference>
<sequence length="145" mass="16492">MSKPHSLIPTYMLKRVAGIFPEDLTKFPLGGRGRRAVNALREFLARPPVTADVLVVGEFHYLDEDMGSGYYVRCTKGLPEALVDEEMELMTVAQHQRIVARYQELLAKARHHLYEHAMEYKHPGQHGLIADIDSFMPKMDAEPCL</sequence>
<organism evidence="1">
    <name type="scientific">Pseudomonas phage Cygsa01</name>
    <dbReference type="NCBI Taxonomy" id="3138529"/>
    <lineage>
        <taxon>Viruses</taxon>
    </lineage>
</organism>
<name>A0AAU6W3S9_9VIRU</name>
<gene>
    <name evidence="1" type="ORF">Cygsa01_00112</name>
</gene>